<evidence type="ECO:0000256" key="13">
    <source>
        <dbReference type="ARBA" id="ARBA00048144"/>
    </source>
</evidence>
<evidence type="ECO:0000256" key="2">
    <source>
        <dbReference type="ARBA" id="ARBA00023002"/>
    </source>
</evidence>
<comment type="catalytic activity">
    <reaction evidence="18">
        <text>prostaglandin E2 + NAD(+) = 15-oxoprostaglandin E2 + NADH + H(+)</text>
        <dbReference type="Rhea" id="RHEA:11876"/>
        <dbReference type="ChEBI" id="CHEBI:15378"/>
        <dbReference type="ChEBI" id="CHEBI:57400"/>
        <dbReference type="ChEBI" id="CHEBI:57540"/>
        <dbReference type="ChEBI" id="CHEBI:57945"/>
        <dbReference type="ChEBI" id="CHEBI:606564"/>
        <dbReference type="EC" id="1.1.1.141"/>
    </reaction>
    <physiologicalReaction direction="left-to-right" evidence="18">
        <dbReference type="Rhea" id="RHEA:11877"/>
    </physiologicalReaction>
</comment>
<name>A0AAV6VCN9_9ARAC</name>
<comment type="catalytic activity">
    <reaction evidence="9">
        <text>prostaglandin E1 + NAD(+) = 15-oxoprostaglandin E1 + NADH + H(+)</text>
        <dbReference type="Rhea" id="RHEA:16477"/>
        <dbReference type="ChEBI" id="CHEBI:15378"/>
        <dbReference type="ChEBI" id="CHEBI:57397"/>
        <dbReference type="ChEBI" id="CHEBI:57401"/>
        <dbReference type="ChEBI" id="CHEBI:57540"/>
        <dbReference type="ChEBI" id="CHEBI:57945"/>
    </reaction>
    <physiologicalReaction direction="left-to-right" evidence="9">
        <dbReference type="Rhea" id="RHEA:16478"/>
    </physiologicalReaction>
</comment>
<evidence type="ECO:0000256" key="10">
    <source>
        <dbReference type="ARBA" id="ARBA00047672"/>
    </source>
</evidence>
<proteinExistence type="inferred from homology"/>
<dbReference type="SUPFAM" id="SSF51735">
    <property type="entry name" value="NAD(P)-binding Rossmann-fold domains"/>
    <property type="match status" value="1"/>
</dbReference>
<dbReference type="PANTHER" id="PTHR44229:SF4">
    <property type="entry name" value="15-HYDROXYPROSTAGLANDIN DEHYDROGENASE [NAD(+)]"/>
    <property type="match status" value="1"/>
</dbReference>
<comment type="function">
    <text evidence="8">Catalyzes the NAD-dependent dehydrogenation (oxidation) of a broad array of hydroxylated polyunsaturated fatty acids (mainly eicosanoids and docosanoids, including prostaglandins, lipoxins and resolvins), yielding their corresponding keto (oxo) metabolites. Decreases the levels of the pro-proliferative prostaglandins such as prostaglandin E2 (whose activity is increased in cancer because of an increase in the expression of cyclooxygenase 2) and generates oxo-fatty acid products that can profoundly influence cell function by abrogating pro-inflammatory cytokine expression. Converts resolvins E1, D1 and D2 to their oxo products, which represents a mode of resolvin inactivation. Resolvin E1 plays important roles during the resolution phase of acute inflammation, while resolvins D1 and D2 have a unique role in obesity-induced adipose inflammation.</text>
</comment>
<dbReference type="InterPro" id="IPR036291">
    <property type="entry name" value="NAD(P)-bd_dom_sf"/>
</dbReference>
<dbReference type="FunFam" id="3.40.50.720:FF:000149">
    <property type="entry name" value="15-hydroxyprostaglandin dehydrogenase [NAD(+)]"/>
    <property type="match status" value="1"/>
</dbReference>
<evidence type="ECO:0000256" key="1">
    <source>
        <dbReference type="ARBA" id="ARBA00006484"/>
    </source>
</evidence>
<evidence type="ECO:0000256" key="9">
    <source>
        <dbReference type="ARBA" id="ARBA00047325"/>
    </source>
</evidence>
<sequence length="245" mass="26838">MAFNNKVAIVTGGAQGIGNAYVSALLKARVKVCICDINVDLVNEYIEKLPDDQKDFVIFQKCDVSSFSDFKEAFKKVVSHFGKIDIVVNNAGIVNESDWKKMVGINFIGVIHGIKLGFEFMDTKKGGHGGIIINTGSCTGFDAYELVPVYTACKHGVHGLTKSYGTEFHFNRTGVKVCAVCPGAVETQLHHSLPSLCIDEEAAKNDRHIWKAITPDDVAKALIKIIQDDQNGALLRIDEEAMRYA</sequence>
<keyword evidence="2" id="KW-0560">Oxidoreductase</keyword>
<evidence type="ECO:0000256" key="11">
    <source>
        <dbReference type="ARBA" id="ARBA00048008"/>
    </source>
</evidence>
<evidence type="ECO:0000256" key="3">
    <source>
        <dbReference type="ARBA" id="ARBA00038968"/>
    </source>
</evidence>
<comment type="catalytic activity">
    <reaction evidence="12">
        <text>15-oxo-(5S,6R)-dihydroxy-(7E,9E,11Z)-eicosatrienoate + NADH + H(+) = (5S,6R,15S)-trihydroxy-(7E,9E,11Z)-eicosatrienoate + NAD(+)</text>
        <dbReference type="Rhea" id="RHEA:41596"/>
        <dbReference type="ChEBI" id="CHEBI:15378"/>
        <dbReference type="ChEBI" id="CHEBI:57540"/>
        <dbReference type="ChEBI" id="CHEBI:57945"/>
        <dbReference type="ChEBI" id="CHEBI:78325"/>
        <dbReference type="ChEBI" id="CHEBI:78329"/>
    </reaction>
    <physiologicalReaction direction="left-to-right" evidence="12">
        <dbReference type="Rhea" id="RHEA:41597"/>
    </physiologicalReaction>
</comment>
<comment type="catalytic activity">
    <reaction evidence="16">
        <text>lipoxin A4 + NAD(+) = 15-oxo-(5S,6R)-dihydroxy-(7E,9E,11Z,13E)-eicosatetraenoate + NADH + H(+)</text>
        <dbReference type="Rhea" id="RHEA:41572"/>
        <dbReference type="ChEBI" id="CHEBI:15378"/>
        <dbReference type="ChEBI" id="CHEBI:57540"/>
        <dbReference type="ChEBI" id="CHEBI:57945"/>
        <dbReference type="ChEBI" id="CHEBI:67026"/>
        <dbReference type="ChEBI" id="CHEBI:78311"/>
    </reaction>
    <physiologicalReaction direction="left-to-right" evidence="16">
        <dbReference type="Rhea" id="RHEA:41573"/>
    </physiologicalReaction>
</comment>
<dbReference type="PANTHER" id="PTHR44229">
    <property type="entry name" value="15-HYDROXYPROSTAGLANDIN DEHYDROGENASE [NAD(+)]"/>
    <property type="match status" value="1"/>
</dbReference>
<dbReference type="AlphaFoldDB" id="A0AAV6VCN9"/>
<evidence type="ECO:0000256" key="7">
    <source>
        <dbReference type="ARBA" id="ARBA00042026"/>
    </source>
</evidence>
<evidence type="ECO:0000256" key="8">
    <source>
        <dbReference type="ARBA" id="ARBA00045705"/>
    </source>
</evidence>
<evidence type="ECO:0000256" key="12">
    <source>
        <dbReference type="ARBA" id="ARBA00048140"/>
    </source>
</evidence>
<dbReference type="Proteomes" id="UP000827092">
    <property type="component" value="Unassembled WGS sequence"/>
</dbReference>
<dbReference type="PRINTS" id="PR00080">
    <property type="entry name" value="SDRFAMILY"/>
</dbReference>
<evidence type="ECO:0000256" key="14">
    <source>
        <dbReference type="ARBA" id="ARBA00048170"/>
    </source>
</evidence>
<comment type="catalytic activity">
    <reaction evidence="13">
        <text>(11R)-hydroxy-(5Z,8Z,12E,14Z)-eicosatetraenoate + NAD(+) = 11-oxo-(5Z,8Z,12E,14Z)-eicosatetraenoate + NADH + H(+)</text>
        <dbReference type="Rhea" id="RHEA:48640"/>
        <dbReference type="ChEBI" id="CHEBI:15378"/>
        <dbReference type="ChEBI" id="CHEBI:57540"/>
        <dbReference type="ChEBI" id="CHEBI:57945"/>
        <dbReference type="ChEBI" id="CHEBI:78836"/>
        <dbReference type="ChEBI" id="CHEBI:90697"/>
    </reaction>
    <physiologicalReaction direction="left-to-right" evidence="13">
        <dbReference type="Rhea" id="RHEA:48641"/>
    </physiologicalReaction>
</comment>
<evidence type="ECO:0000256" key="22">
    <source>
        <dbReference type="RuleBase" id="RU000363"/>
    </source>
</evidence>
<dbReference type="EMBL" id="JAFNEN010000115">
    <property type="protein sequence ID" value="KAG8193764.1"/>
    <property type="molecule type" value="Genomic_DNA"/>
</dbReference>
<comment type="similarity">
    <text evidence="1 22">Belongs to the short-chain dehydrogenases/reductases (SDR) family.</text>
</comment>
<evidence type="ECO:0000256" key="19">
    <source>
        <dbReference type="ARBA" id="ARBA00048921"/>
    </source>
</evidence>
<comment type="catalytic activity">
    <reaction evidence="19">
        <text>resolvin D2 + NAD(+) = 16-oxoresolvin D2 + NADH + H(+)</text>
        <dbReference type="Rhea" id="RHEA:53588"/>
        <dbReference type="ChEBI" id="CHEBI:15378"/>
        <dbReference type="ChEBI" id="CHEBI:57540"/>
        <dbReference type="ChEBI" id="CHEBI:57945"/>
        <dbReference type="ChEBI" id="CHEBI:133367"/>
        <dbReference type="ChEBI" id="CHEBI:137498"/>
    </reaction>
    <physiologicalReaction direction="left-to-right" evidence="19">
        <dbReference type="Rhea" id="RHEA:53589"/>
    </physiologicalReaction>
</comment>
<protein>
    <recommendedName>
        <fullName evidence="5">15-hydroxyprostaglandin dehydrogenase [NAD(+)]</fullName>
        <ecNumber evidence="3">1.1.1.141</ecNumber>
        <ecNumber evidence="4">1.1.1.232</ecNumber>
    </recommendedName>
    <alternativeName>
        <fullName evidence="7">Eicosanoid/docosanoid dehydrogenase [NAD(+)]</fullName>
    </alternativeName>
    <alternativeName>
        <fullName evidence="6">Prostaglandin dehydrogenase 1</fullName>
    </alternativeName>
</protein>
<evidence type="ECO:0000256" key="4">
    <source>
        <dbReference type="ARBA" id="ARBA00039060"/>
    </source>
</evidence>
<evidence type="ECO:0000256" key="17">
    <source>
        <dbReference type="ARBA" id="ARBA00048611"/>
    </source>
</evidence>
<dbReference type="EC" id="1.1.1.141" evidence="3"/>
<reference evidence="23 24" key="1">
    <citation type="journal article" date="2022" name="Nat. Ecol. Evol.">
        <title>A masculinizing supergene underlies an exaggerated male reproductive morph in a spider.</title>
        <authorList>
            <person name="Hendrickx F."/>
            <person name="De Corte Z."/>
            <person name="Sonet G."/>
            <person name="Van Belleghem S.M."/>
            <person name="Kostlbacher S."/>
            <person name="Vangestel C."/>
        </authorList>
    </citation>
    <scope>NUCLEOTIDE SEQUENCE [LARGE SCALE GENOMIC DNA]</scope>
    <source>
        <strain evidence="23">W744_W776</strain>
    </source>
</reference>
<dbReference type="InterPro" id="IPR020904">
    <property type="entry name" value="Sc_DH/Rdtase_CS"/>
</dbReference>
<dbReference type="GO" id="GO:0005737">
    <property type="term" value="C:cytoplasm"/>
    <property type="evidence" value="ECO:0007669"/>
    <property type="project" value="TreeGrafter"/>
</dbReference>
<comment type="catalytic activity">
    <reaction evidence="10">
        <text>resolvin D1 + NAD(+) = 8-oxoresolvin D1 + NADH + H(+)</text>
        <dbReference type="Rhea" id="RHEA:50124"/>
        <dbReference type="ChEBI" id="CHEBI:15378"/>
        <dbReference type="ChEBI" id="CHEBI:57540"/>
        <dbReference type="ChEBI" id="CHEBI:57945"/>
        <dbReference type="ChEBI" id="CHEBI:132079"/>
        <dbReference type="ChEBI" id="CHEBI:132080"/>
    </reaction>
    <physiologicalReaction direction="left-to-right" evidence="10">
        <dbReference type="Rhea" id="RHEA:50125"/>
    </physiologicalReaction>
</comment>
<gene>
    <name evidence="23" type="ORF">JTE90_005060</name>
</gene>
<dbReference type="PROSITE" id="PS00061">
    <property type="entry name" value="ADH_SHORT"/>
    <property type="match status" value="1"/>
</dbReference>
<dbReference type="InterPro" id="IPR002347">
    <property type="entry name" value="SDR_fam"/>
</dbReference>
<dbReference type="EC" id="1.1.1.232" evidence="4"/>
<comment type="catalytic activity">
    <reaction evidence="21">
        <text>resolvin E1 + NAD(+) = 18-oxo-resolvin E1 + NADH + H(+)</text>
        <dbReference type="Rhea" id="RHEA:49244"/>
        <dbReference type="ChEBI" id="CHEBI:15378"/>
        <dbReference type="ChEBI" id="CHEBI:57540"/>
        <dbReference type="ChEBI" id="CHEBI:57945"/>
        <dbReference type="ChEBI" id="CHEBI:91000"/>
        <dbReference type="ChEBI" id="CHEBI:91001"/>
    </reaction>
    <physiologicalReaction direction="left-to-right" evidence="21">
        <dbReference type="Rhea" id="RHEA:49245"/>
    </physiologicalReaction>
</comment>
<dbReference type="PRINTS" id="PR00081">
    <property type="entry name" value="GDHRDH"/>
</dbReference>
<comment type="caution">
    <text evidence="23">The sequence shown here is derived from an EMBL/GenBank/DDBJ whole genome shotgun (WGS) entry which is preliminary data.</text>
</comment>
<evidence type="ECO:0000256" key="16">
    <source>
        <dbReference type="ARBA" id="ARBA00048535"/>
    </source>
</evidence>
<evidence type="ECO:0000313" key="23">
    <source>
        <dbReference type="EMBL" id="KAG8193764.1"/>
    </source>
</evidence>
<comment type="catalytic activity">
    <reaction evidence="20">
        <text>(15S)-hydroxy-(5Z,8Z,11Z,13E)-eicosatetraenoate + NAD(+) = 15-oxo-(5Z,8Z,11Z,13E)-eicosatetraenoate + NADH + H(+)</text>
        <dbReference type="Rhea" id="RHEA:23260"/>
        <dbReference type="ChEBI" id="CHEBI:15378"/>
        <dbReference type="ChEBI" id="CHEBI:57409"/>
        <dbReference type="ChEBI" id="CHEBI:57410"/>
        <dbReference type="ChEBI" id="CHEBI:57540"/>
        <dbReference type="ChEBI" id="CHEBI:57945"/>
        <dbReference type="EC" id="1.1.1.232"/>
    </reaction>
    <physiologicalReaction direction="left-to-right" evidence="20">
        <dbReference type="Rhea" id="RHEA:23261"/>
    </physiologicalReaction>
</comment>
<comment type="catalytic activity">
    <reaction evidence="17">
        <text>prostaglandin A1 + NAD(+) = 15-oxo-prostaglandin A1 + NADH + H(+)</text>
        <dbReference type="Rhea" id="RHEA:41263"/>
        <dbReference type="ChEBI" id="CHEBI:15378"/>
        <dbReference type="ChEBI" id="CHEBI:57398"/>
        <dbReference type="ChEBI" id="CHEBI:57540"/>
        <dbReference type="ChEBI" id="CHEBI:57945"/>
        <dbReference type="ChEBI" id="CHEBI:85072"/>
    </reaction>
    <physiologicalReaction direction="left-to-right" evidence="17">
        <dbReference type="Rhea" id="RHEA:41264"/>
    </physiologicalReaction>
</comment>
<evidence type="ECO:0000256" key="5">
    <source>
        <dbReference type="ARBA" id="ARBA00040276"/>
    </source>
</evidence>
<dbReference type="GO" id="GO:0047034">
    <property type="term" value="F:15-hydroxyicosatetraenoate dehydrogenase activity"/>
    <property type="evidence" value="ECO:0007669"/>
    <property type="project" value="UniProtKB-EC"/>
</dbReference>
<dbReference type="Gene3D" id="3.40.50.720">
    <property type="entry name" value="NAD(P)-binding Rossmann-like Domain"/>
    <property type="match status" value="1"/>
</dbReference>
<keyword evidence="24" id="KW-1185">Reference proteome</keyword>
<evidence type="ECO:0000313" key="24">
    <source>
        <dbReference type="Proteomes" id="UP000827092"/>
    </source>
</evidence>
<evidence type="ECO:0000256" key="6">
    <source>
        <dbReference type="ARBA" id="ARBA00041812"/>
    </source>
</evidence>
<dbReference type="Pfam" id="PF00106">
    <property type="entry name" value="adh_short"/>
    <property type="match status" value="1"/>
</dbReference>
<dbReference type="GO" id="GO:0016404">
    <property type="term" value="F:15-hydroxyprostaglandin dehydrogenase (NAD+) activity"/>
    <property type="evidence" value="ECO:0007669"/>
    <property type="project" value="UniProtKB-EC"/>
</dbReference>
<comment type="catalytic activity">
    <reaction evidence="15">
        <text>resolvin D2 + NAD(+) = 7-oxoresolvin D2 + NADH + H(+)</text>
        <dbReference type="Rhea" id="RHEA:53584"/>
        <dbReference type="ChEBI" id="CHEBI:15378"/>
        <dbReference type="ChEBI" id="CHEBI:57540"/>
        <dbReference type="ChEBI" id="CHEBI:57945"/>
        <dbReference type="ChEBI" id="CHEBI:133367"/>
        <dbReference type="ChEBI" id="CHEBI:137497"/>
    </reaction>
    <physiologicalReaction direction="left-to-right" evidence="15">
        <dbReference type="Rhea" id="RHEA:53585"/>
    </physiologicalReaction>
</comment>
<organism evidence="23 24">
    <name type="scientific">Oedothorax gibbosus</name>
    <dbReference type="NCBI Taxonomy" id="931172"/>
    <lineage>
        <taxon>Eukaryota</taxon>
        <taxon>Metazoa</taxon>
        <taxon>Ecdysozoa</taxon>
        <taxon>Arthropoda</taxon>
        <taxon>Chelicerata</taxon>
        <taxon>Arachnida</taxon>
        <taxon>Araneae</taxon>
        <taxon>Araneomorphae</taxon>
        <taxon>Entelegynae</taxon>
        <taxon>Araneoidea</taxon>
        <taxon>Linyphiidae</taxon>
        <taxon>Erigoninae</taxon>
        <taxon>Oedothorax</taxon>
    </lineage>
</organism>
<evidence type="ECO:0000256" key="21">
    <source>
        <dbReference type="ARBA" id="ARBA00049188"/>
    </source>
</evidence>
<evidence type="ECO:0000256" key="15">
    <source>
        <dbReference type="ARBA" id="ARBA00048393"/>
    </source>
</evidence>
<evidence type="ECO:0000256" key="20">
    <source>
        <dbReference type="ARBA" id="ARBA00049151"/>
    </source>
</evidence>
<comment type="catalytic activity">
    <reaction evidence="14">
        <text>resolvin D1 + NAD(+) = 17-oxoresolvin D1 + NADH + H(+)</text>
        <dbReference type="Rhea" id="RHEA:50128"/>
        <dbReference type="ChEBI" id="CHEBI:15378"/>
        <dbReference type="ChEBI" id="CHEBI:57540"/>
        <dbReference type="ChEBI" id="CHEBI:57945"/>
        <dbReference type="ChEBI" id="CHEBI:132079"/>
        <dbReference type="ChEBI" id="CHEBI:132081"/>
    </reaction>
    <physiologicalReaction direction="left-to-right" evidence="14">
        <dbReference type="Rhea" id="RHEA:50129"/>
    </physiologicalReaction>
</comment>
<evidence type="ECO:0000256" key="18">
    <source>
        <dbReference type="ARBA" id="ARBA00048739"/>
    </source>
</evidence>
<accession>A0AAV6VCN9</accession>
<comment type="catalytic activity">
    <reaction evidence="11">
        <text>14-hydroxy-(4Z,7Z,10Z,12E,16Z,19Z)-docosahexaenoate + NAD(+) = 14-oxo-(4Z,7Z,10Z,12E,16Z,19Z)-docosahexaenoate + NADH + H(+)</text>
        <dbReference type="Rhea" id="RHEA:48952"/>
        <dbReference type="ChEBI" id="CHEBI:15378"/>
        <dbReference type="ChEBI" id="CHEBI:57540"/>
        <dbReference type="ChEBI" id="CHEBI:57945"/>
        <dbReference type="ChEBI" id="CHEBI:90866"/>
        <dbReference type="ChEBI" id="CHEBI:90867"/>
    </reaction>
    <physiologicalReaction direction="left-to-right" evidence="11">
        <dbReference type="Rhea" id="RHEA:48953"/>
    </physiologicalReaction>
</comment>